<evidence type="ECO:0000313" key="2">
    <source>
        <dbReference type="Proteomes" id="UP000000212"/>
    </source>
</evidence>
<evidence type="ECO:0000313" key="1">
    <source>
        <dbReference type="EMBL" id="CCO11587.2"/>
    </source>
</evidence>
<sequence>MNDINEMEIIKIRGQEGRDYIKEKGYSHLDISDDGALLLKYNSNTETEESIKIYPIEADVFIDETKANISKEAMIEKIEEYK</sequence>
<name>K8E4S2_CARML</name>
<dbReference type="Proteomes" id="UP000000212">
    <property type="component" value="Chromosome"/>
</dbReference>
<dbReference type="AlphaFoldDB" id="K8E4S2"/>
<dbReference type="KEGG" id="cml:BN424_2147"/>
<dbReference type="HOGENOM" id="CLU_2552066_0_0_9"/>
<accession>K8E4S2</accession>
<organism evidence="1 2">
    <name type="scientific">Carnobacterium maltaromaticum LMA28</name>
    <dbReference type="NCBI Taxonomy" id="1234679"/>
    <lineage>
        <taxon>Bacteria</taxon>
        <taxon>Bacillati</taxon>
        <taxon>Bacillota</taxon>
        <taxon>Bacilli</taxon>
        <taxon>Lactobacillales</taxon>
        <taxon>Carnobacteriaceae</taxon>
        <taxon>Carnobacterium</taxon>
    </lineage>
</organism>
<dbReference type="EMBL" id="HE999757">
    <property type="protein sequence ID" value="CCO11587.2"/>
    <property type="molecule type" value="Genomic_DNA"/>
</dbReference>
<reference evidence="2" key="1">
    <citation type="journal article" date="2013" name="Genome Announc.">
        <title>Complete Chromosome Sequence of Carnobacterium maltaromaticum LMA 28.</title>
        <authorList>
            <person name="Cailliez-Grimal C."/>
            <person name="Chaillou S."/>
            <person name="Anba-Mondoloni J."/>
            <person name="Loux V."/>
            <person name="Afzal M.I."/>
            <person name="Rahman A."/>
            <person name="Kergourlay G."/>
            <person name="Champomier-Verges M.C."/>
            <person name="Zagorec M."/>
            <person name="Dalgaard P."/>
            <person name="Leisner J.J."/>
            <person name="Prevost H."/>
            <person name="Revol-Junelles A.M."/>
            <person name="Borges F."/>
        </authorList>
    </citation>
    <scope>NUCLEOTIDE SEQUENCE</scope>
    <source>
        <strain evidence="2">LMA28</strain>
    </source>
</reference>
<dbReference type="RefSeq" id="WP_015076739.1">
    <property type="nucleotide sequence ID" value="NC_019425.2"/>
</dbReference>
<protein>
    <submittedName>
        <fullName evidence="1">Uncharacterized protein</fullName>
    </submittedName>
</protein>
<gene>
    <name evidence="1" type="ORF">BN424_2147</name>
</gene>
<proteinExistence type="predicted"/>
<keyword evidence="2" id="KW-1185">Reference proteome</keyword>